<feature type="compositionally biased region" description="Basic and acidic residues" evidence="1">
    <location>
        <begin position="45"/>
        <end position="55"/>
    </location>
</feature>
<feature type="region of interest" description="Disordered" evidence="1">
    <location>
        <begin position="42"/>
        <end position="63"/>
    </location>
</feature>
<reference evidence="3" key="1">
    <citation type="submission" date="2015-12" db="EMBL/GenBank/DDBJ databases">
        <authorList>
            <person name="Zhang G."/>
            <person name="Stingl U."/>
        </authorList>
    </citation>
    <scope>NUCLEOTIDE SEQUENCE [LARGE SCALE GENOMIC DNA]</scope>
    <source>
        <strain evidence="3">ZGT108</strain>
    </source>
</reference>
<evidence type="ECO:0000256" key="1">
    <source>
        <dbReference type="SAM" id="MobiDB-lite"/>
    </source>
</evidence>
<proteinExistence type="predicted"/>
<organism evidence="2 3">
    <name type="scientific">Ruegeria profundi</name>
    <dbReference type="NCBI Taxonomy" id="1685378"/>
    <lineage>
        <taxon>Bacteria</taxon>
        <taxon>Pseudomonadati</taxon>
        <taxon>Pseudomonadota</taxon>
        <taxon>Alphaproteobacteria</taxon>
        <taxon>Rhodobacterales</taxon>
        <taxon>Roseobacteraceae</taxon>
        <taxon>Ruegeria</taxon>
    </lineage>
</organism>
<dbReference type="EMBL" id="LQBP01000019">
    <property type="protein sequence ID" value="KUJ73295.1"/>
    <property type="molecule type" value="Genomic_DNA"/>
</dbReference>
<evidence type="ECO:0000313" key="2">
    <source>
        <dbReference type="EMBL" id="KUJ73295.1"/>
    </source>
</evidence>
<gene>
    <name evidence="2" type="ORF">AVO44_20200</name>
</gene>
<comment type="caution">
    <text evidence="2">The sequence shown here is derived from an EMBL/GenBank/DDBJ whole genome shotgun (WGS) entry which is preliminary data.</text>
</comment>
<protein>
    <submittedName>
        <fullName evidence="2">Uncharacterized protein</fullName>
    </submittedName>
</protein>
<name>A0A0X3TBZ1_9RHOB</name>
<sequence length="63" mass="7257">MRRDVLPQRSPRANDAKHRRFEAGVFAEFMVQAVDTLLGQAIHHGSMENDRERPKNRARPSTT</sequence>
<dbReference type="AlphaFoldDB" id="A0A0X3TBZ1"/>
<dbReference type="Proteomes" id="UP000053690">
    <property type="component" value="Unassembled WGS sequence"/>
</dbReference>
<evidence type="ECO:0000313" key="3">
    <source>
        <dbReference type="Proteomes" id="UP000053690"/>
    </source>
</evidence>
<accession>A0A0X3TBZ1</accession>
<keyword evidence="3" id="KW-1185">Reference proteome</keyword>